<dbReference type="Proteomes" id="UP000199356">
    <property type="component" value="Unassembled WGS sequence"/>
</dbReference>
<proteinExistence type="predicted"/>
<dbReference type="PROSITE" id="PS50968">
    <property type="entry name" value="BIOTINYL_LIPOYL"/>
    <property type="match status" value="1"/>
</dbReference>
<dbReference type="CDD" id="cd06850">
    <property type="entry name" value="biotinyl_domain"/>
    <property type="match status" value="1"/>
</dbReference>
<evidence type="ECO:0000313" key="12">
    <source>
        <dbReference type="Proteomes" id="UP000199356"/>
    </source>
</evidence>
<feature type="domain" description="Lipoyl-binding" evidence="10">
    <location>
        <begin position="98"/>
        <end position="174"/>
    </location>
</feature>
<accession>A0A1I5U7W7</accession>
<keyword evidence="4 8" id="KW-0276">Fatty acid metabolism</keyword>
<gene>
    <name evidence="11" type="ORF">SAMN04488047_11811</name>
</gene>
<dbReference type="InterPro" id="IPR001249">
    <property type="entry name" value="AcCoA_biotinCC"/>
</dbReference>
<keyword evidence="12" id="KW-1185">Reference proteome</keyword>
<evidence type="ECO:0000256" key="3">
    <source>
        <dbReference type="ARBA" id="ARBA00022516"/>
    </source>
</evidence>
<dbReference type="GO" id="GO:0003989">
    <property type="term" value="F:acetyl-CoA carboxylase activity"/>
    <property type="evidence" value="ECO:0007669"/>
    <property type="project" value="InterPro"/>
</dbReference>
<evidence type="ECO:0000256" key="6">
    <source>
        <dbReference type="ARBA" id="ARBA00023160"/>
    </source>
</evidence>
<dbReference type="InterPro" id="IPR011053">
    <property type="entry name" value="Single_hybrid_motif"/>
</dbReference>
<comment type="pathway">
    <text evidence="2 8">Lipid metabolism; fatty acid biosynthesis.</text>
</comment>
<dbReference type="InterPro" id="IPR001882">
    <property type="entry name" value="Biotin_BS"/>
</dbReference>
<dbReference type="STRING" id="441119.SAMN04488047_11811"/>
<keyword evidence="7 8" id="KW-0092">Biotin</keyword>
<dbReference type="GO" id="GO:0006633">
    <property type="term" value="P:fatty acid biosynthetic process"/>
    <property type="evidence" value="ECO:0007669"/>
    <property type="project" value="UniProtKB-UniPathway"/>
</dbReference>
<dbReference type="Gene3D" id="2.40.50.100">
    <property type="match status" value="1"/>
</dbReference>
<dbReference type="AlphaFoldDB" id="A0A1I5U7W7"/>
<evidence type="ECO:0000259" key="10">
    <source>
        <dbReference type="PROSITE" id="PS50968"/>
    </source>
</evidence>
<evidence type="ECO:0000256" key="7">
    <source>
        <dbReference type="ARBA" id="ARBA00023267"/>
    </source>
</evidence>
<evidence type="ECO:0000256" key="9">
    <source>
        <dbReference type="SAM" id="MobiDB-lite"/>
    </source>
</evidence>
<keyword evidence="5 8" id="KW-0443">Lipid metabolism</keyword>
<comment type="function">
    <text evidence="1 8">This protein is a component of the acetyl coenzyme A carboxylase complex; first, biotin carboxylase catalyzes the carboxylation of the carrier protein and then the transcarboxylase transfers the carboxyl group to form malonyl-CoA.</text>
</comment>
<evidence type="ECO:0000256" key="8">
    <source>
        <dbReference type="RuleBase" id="RU364072"/>
    </source>
</evidence>
<dbReference type="EMBL" id="FOXA01000018">
    <property type="protein sequence ID" value="SFP91027.1"/>
    <property type="molecule type" value="Genomic_DNA"/>
</dbReference>
<name>A0A1I5U7W7_9RHOB</name>
<sequence length="178" mass="18819">MDNSSDEVMTQAEIEAILSLVERSAFDSIEISMGQTRIFASKTADLRAAPTMTEPSSARATVAEDISKEPKQPVSPSSRDGETPPTGSPLTEGPPAGTKSVKAPVVGTFYVAPEPGARPFVELGQSVAEDTTVGLIEVMKTFIDVKAGCVGTIVRCRVENGMSVEFDQPLFEVEPAEA</sequence>
<keyword evidence="3 8" id="KW-0444">Lipid biosynthesis</keyword>
<dbReference type="GO" id="GO:0009317">
    <property type="term" value="C:acetyl-CoA carboxylase complex"/>
    <property type="evidence" value="ECO:0007669"/>
    <property type="project" value="InterPro"/>
</dbReference>
<evidence type="ECO:0000313" key="11">
    <source>
        <dbReference type="EMBL" id="SFP91027.1"/>
    </source>
</evidence>
<evidence type="ECO:0000256" key="2">
    <source>
        <dbReference type="ARBA" id="ARBA00005194"/>
    </source>
</evidence>
<dbReference type="Pfam" id="PF00364">
    <property type="entry name" value="Biotin_lipoyl"/>
    <property type="match status" value="1"/>
</dbReference>
<dbReference type="SUPFAM" id="SSF51230">
    <property type="entry name" value="Single hybrid motif"/>
    <property type="match status" value="1"/>
</dbReference>
<dbReference type="PRINTS" id="PR01071">
    <property type="entry name" value="ACOABIOTINCC"/>
</dbReference>
<dbReference type="InterPro" id="IPR000089">
    <property type="entry name" value="Biotin_lipoyl"/>
</dbReference>
<evidence type="ECO:0000256" key="4">
    <source>
        <dbReference type="ARBA" id="ARBA00022832"/>
    </source>
</evidence>
<feature type="region of interest" description="Disordered" evidence="9">
    <location>
        <begin position="42"/>
        <end position="100"/>
    </location>
</feature>
<dbReference type="OrthoDB" id="5297413at2"/>
<evidence type="ECO:0000256" key="5">
    <source>
        <dbReference type="ARBA" id="ARBA00023098"/>
    </source>
</evidence>
<dbReference type="UniPathway" id="UPA00094"/>
<reference evidence="11 12" key="1">
    <citation type="submission" date="2016-10" db="EMBL/GenBank/DDBJ databases">
        <authorList>
            <person name="de Groot N.N."/>
        </authorList>
    </citation>
    <scope>NUCLEOTIDE SEQUENCE [LARGE SCALE GENOMIC DNA]</scope>
    <source>
        <strain evidence="11 12">DSM 19547</strain>
    </source>
</reference>
<protein>
    <recommendedName>
        <fullName evidence="8">Biotin carboxyl carrier protein of acetyl-CoA carboxylase</fullName>
    </recommendedName>
</protein>
<dbReference type="PROSITE" id="PS00188">
    <property type="entry name" value="BIOTIN"/>
    <property type="match status" value="1"/>
</dbReference>
<organism evidence="11 12">
    <name type="scientific">Tranquillimonas alkanivorans</name>
    <dbReference type="NCBI Taxonomy" id="441119"/>
    <lineage>
        <taxon>Bacteria</taxon>
        <taxon>Pseudomonadati</taxon>
        <taxon>Pseudomonadota</taxon>
        <taxon>Alphaproteobacteria</taxon>
        <taxon>Rhodobacterales</taxon>
        <taxon>Roseobacteraceae</taxon>
        <taxon>Tranquillimonas</taxon>
    </lineage>
</organism>
<evidence type="ECO:0000256" key="1">
    <source>
        <dbReference type="ARBA" id="ARBA00003761"/>
    </source>
</evidence>
<keyword evidence="6 8" id="KW-0275">Fatty acid biosynthesis</keyword>